<comment type="caution">
    <text evidence="4">The sequence shown here is derived from an EMBL/GenBank/DDBJ whole genome shotgun (WGS) entry which is preliminary data.</text>
</comment>
<dbReference type="SUPFAM" id="SSF54637">
    <property type="entry name" value="Thioesterase/thiol ester dehydrase-isomerase"/>
    <property type="match status" value="1"/>
</dbReference>
<dbReference type="InterPro" id="IPR054545">
    <property type="entry name" value="ApeI-like"/>
</dbReference>
<dbReference type="GO" id="GO:0006631">
    <property type="term" value="P:fatty acid metabolic process"/>
    <property type="evidence" value="ECO:0007669"/>
    <property type="project" value="TreeGrafter"/>
</dbReference>
<evidence type="ECO:0000259" key="2">
    <source>
        <dbReference type="Pfam" id="PF00501"/>
    </source>
</evidence>
<dbReference type="RefSeq" id="WP_184861981.1">
    <property type="nucleotide sequence ID" value="NZ_JACHLK010000011.1"/>
</dbReference>
<dbReference type="GO" id="GO:0031956">
    <property type="term" value="F:medium-chain fatty acid-CoA ligase activity"/>
    <property type="evidence" value="ECO:0007669"/>
    <property type="project" value="TreeGrafter"/>
</dbReference>
<keyword evidence="5" id="KW-1185">Reference proteome</keyword>
<dbReference type="PANTHER" id="PTHR43201">
    <property type="entry name" value="ACYL-COA SYNTHETASE"/>
    <property type="match status" value="1"/>
</dbReference>
<dbReference type="InterPro" id="IPR000873">
    <property type="entry name" value="AMP-dep_synth/lig_dom"/>
</dbReference>
<dbReference type="Gene3D" id="3.10.129.10">
    <property type="entry name" value="Hotdog Thioesterase"/>
    <property type="match status" value="1"/>
</dbReference>
<proteinExistence type="inferred from homology"/>
<dbReference type="InterPro" id="IPR029069">
    <property type="entry name" value="HotDog_dom_sf"/>
</dbReference>
<keyword evidence="4" id="KW-0436">Ligase</keyword>
<reference evidence="4 5" key="1">
    <citation type="submission" date="2020-08" db="EMBL/GenBank/DDBJ databases">
        <title>Functional genomics of gut bacteria from endangered species of beetles.</title>
        <authorList>
            <person name="Carlos-Shanley C."/>
        </authorList>
    </citation>
    <scope>NUCLEOTIDE SEQUENCE [LARGE SCALE GENOMIC DNA]</scope>
    <source>
        <strain evidence="4 5">S00198</strain>
    </source>
</reference>
<evidence type="ECO:0000313" key="5">
    <source>
        <dbReference type="Proteomes" id="UP000575083"/>
    </source>
</evidence>
<dbReference type="InterPro" id="IPR042099">
    <property type="entry name" value="ANL_N_sf"/>
</dbReference>
<dbReference type="Gene3D" id="3.40.50.12780">
    <property type="entry name" value="N-terminal domain of ligase-like"/>
    <property type="match status" value="1"/>
</dbReference>
<dbReference type="AlphaFoldDB" id="A0A7X0PHT9"/>
<comment type="similarity">
    <text evidence="1">Belongs to the ATP-dependent AMP-binding enzyme family.</text>
</comment>
<protein>
    <submittedName>
        <fullName evidence="4">Acyl-coenzyme A synthetase/AMP-(Fatty) acid ligase</fullName>
    </submittedName>
</protein>
<dbReference type="EMBL" id="JACHLK010000011">
    <property type="protein sequence ID" value="MBB6562205.1"/>
    <property type="molecule type" value="Genomic_DNA"/>
</dbReference>
<dbReference type="Proteomes" id="UP000575083">
    <property type="component" value="Unassembled WGS sequence"/>
</dbReference>
<dbReference type="Gene3D" id="3.30.300.30">
    <property type="match status" value="1"/>
</dbReference>
<accession>A0A7X0PHT9</accession>
<evidence type="ECO:0000256" key="1">
    <source>
        <dbReference type="ARBA" id="ARBA00006432"/>
    </source>
</evidence>
<dbReference type="SUPFAM" id="SSF56801">
    <property type="entry name" value="Acetyl-CoA synthetase-like"/>
    <property type="match status" value="1"/>
</dbReference>
<dbReference type="Pfam" id="PF22818">
    <property type="entry name" value="ApeI-like"/>
    <property type="match status" value="1"/>
</dbReference>
<feature type="domain" description="AMP-dependent synthetase/ligase" evidence="2">
    <location>
        <begin position="118"/>
        <end position="307"/>
    </location>
</feature>
<evidence type="ECO:0000313" key="4">
    <source>
        <dbReference type="EMBL" id="MBB6562205.1"/>
    </source>
</evidence>
<gene>
    <name evidence="4" type="ORF">HNP48_004914</name>
</gene>
<dbReference type="PANTHER" id="PTHR43201:SF8">
    <property type="entry name" value="ACYL-COA SYNTHETASE FAMILY MEMBER 3"/>
    <property type="match status" value="1"/>
</dbReference>
<organism evidence="4 5">
    <name type="scientific">Acidovorax soli</name>
    <dbReference type="NCBI Taxonomy" id="592050"/>
    <lineage>
        <taxon>Bacteria</taxon>
        <taxon>Pseudomonadati</taxon>
        <taxon>Pseudomonadota</taxon>
        <taxon>Betaproteobacteria</taxon>
        <taxon>Burkholderiales</taxon>
        <taxon>Comamonadaceae</taxon>
        <taxon>Acidovorax</taxon>
    </lineage>
</organism>
<sequence>MNTFTALSEVALPQARAAGHEVAASAGSPVRHADWVLSVKAWCAAFQQVQGTEVGLYFEEPLQFAAALWGAWHAGKTPVLASDLQPHTLAHLLPQVQACAGQLPDALVPDTTGAAAVQLQPLSMRAAQVVLFTSGSTGVPERIVKHLSQLDAEVHALQAVFGPMANEPGLRTLATVSHQHIYGLLFRVLWPLAAGRLLGTGFARYPEELVAQLSPPGPTLLISSPAMLSRLPDHLDWAAASQGLRGIFSSGGPLPPEASAHALALLGHSTTEVFGSSETGGIAWRRRAEQGDAWQPLPGVQVRLADSGCLSVRSGHLPDADAWWETADRALPQDGGDGGAGFVLQGRADRIAKIAEKRISLTAMENALLASDRVAAARAVVLEAPPAAARVGMVLALTEAGWQALQQQGRKPMGDALRALLAPVVDRVALPRSWRYVAALPQNAQGKTTQHDLLALFRPLMPLPEWTERSAHQATASLLVDPGLRVLDGHFPGAPIVPGVAQLHWVVTLGQQAFGIPAAFLRAEVVKFQQPILPGDRVQVQLQWVPGKGQLQFALTSGRGPHASGRLVQGEGAA</sequence>
<feature type="domain" description="ApeI dehydratase-like" evidence="3">
    <location>
        <begin position="469"/>
        <end position="566"/>
    </location>
</feature>
<dbReference type="InterPro" id="IPR045851">
    <property type="entry name" value="AMP-bd_C_sf"/>
</dbReference>
<evidence type="ECO:0000259" key="3">
    <source>
        <dbReference type="Pfam" id="PF22818"/>
    </source>
</evidence>
<name>A0A7X0PHT9_9BURK</name>
<dbReference type="Pfam" id="PF00501">
    <property type="entry name" value="AMP-binding"/>
    <property type="match status" value="1"/>
</dbReference>